<evidence type="ECO:0008006" key="3">
    <source>
        <dbReference type="Google" id="ProtNLM"/>
    </source>
</evidence>
<protein>
    <recommendedName>
        <fullName evidence="3">DUF503 domain-containing protein</fullName>
    </recommendedName>
</protein>
<dbReference type="InterPro" id="IPR036746">
    <property type="entry name" value="TT1725-like_sf"/>
</dbReference>
<feature type="transmembrane region" description="Helical" evidence="1">
    <location>
        <begin position="29"/>
        <end position="51"/>
    </location>
</feature>
<keyword evidence="1" id="KW-0472">Membrane</keyword>
<keyword evidence="1" id="KW-0812">Transmembrane</keyword>
<proteinExistence type="predicted"/>
<gene>
    <name evidence="2" type="ORF">PITCH_A390028</name>
</gene>
<dbReference type="InterPro" id="IPR007546">
    <property type="entry name" value="DUF503"/>
</dbReference>
<accession>A0A445N004</accession>
<dbReference type="PANTHER" id="PTHR36441">
    <property type="entry name" value="HYPOTHETICAL CYTOSOLIC PROTEIN"/>
    <property type="match status" value="1"/>
</dbReference>
<dbReference type="PANTHER" id="PTHR36441:SF1">
    <property type="entry name" value="DUF503 DOMAIN-CONTAINING PROTEIN"/>
    <property type="match status" value="1"/>
</dbReference>
<dbReference type="Gene3D" id="3.30.70.1120">
    <property type="entry name" value="TT1725-like"/>
    <property type="match status" value="1"/>
</dbReference>
<dbReference type="SUPFAM" id="SSF103007">
    <property type="entry name" value="Hypothetical protein TT1725"/>
    <property type="match status" value="1"/>
</dbReference>
<reference evidence="2" key="1">
    <citation type="submission" date="2018-01" db="EMBL/GenBank/DDBJ databases">
        <authorList>
            <person name="Regsiter A."/>
            <person name="William W."/>
        </authorList>
    </citation>
    <scope>NUCLEOTIDE SEQUENCE</scope>
    <source>
        <strain evidence="2">TRIP AH-1</strain>
    </source>
</reference>
<dbReference type="AlphaFoldDB" id="A0A445N004"/>
<dbReference type="EMBL" id="OJIN01000180">
    <property type="protein sequence ID" value="SPD74931.1"/>
    <property type="molecule type" value="Genomic_DNA"/>
</dbReference>
<name>A0A445N004_9BACT</name>
<evidence type="ECO:0000313" key="2">
    <source>
        <dbReference type="EMBL" id="SPD74931.1"/>
    </source>
</evidence>
<sequence>MNRLFFLSPYFFVLNFLFDSGYSLRLMTLGYGLCGFITMVVGTLKIEFLLVENRSLKGKRKVVRSMVDKVKARFNVSIAEVGSNDKWQKIELGISAVGNDRRHIDSSLSHVLEFLDSLCLAQIVNTQFEIISL</sequence>
<organism evidence="2">
    <name type="scientific">uncultured Desulfobacterium sp</name>
    <dbReference type="NCBI Taxonomy" id="201089"/>
    <lineage>
        <taxon>Bacteria</taxon>
        <taxon>Pseudomonadati</taxon>
        <taxon>Thermodesulfobacteriota</taxon>
        <taxon>Desulfobacteria</taxon>
        <taxon>Desulfobacterales</taxon>
        <taxon>Desulfobacteriaceae</taxon>
        <taxon>Desulfobacterium</taxon>
        <taxon>environmental samples</taxon>
    </lineage>
</organism>
<keyword evidence="1" id="KW-1133">Transmembrane helix</keyword>
<evidence type="ECO:0000256" key="1">
    <source>
        <dbReference type="SAM" id="Phobius"/>
    </source>
</evidence>
<dbReference type="Pfam" id="PF04456">
    <property type="entry name" value="DUF503"/>
    <property type="match status" value="1"/>
</dbReference>